<dbReference type="AlphaFoldDB" id="A0A2J1DR49"/>
<dbReference type="EMBL" id="PHFD01000464">
    <property type="protein sequence ID" value="PKH44600.1"/>
    <property type="molecule type" value="Genomic_DNA"/>
</dbReference>
<evidence type="ECO:0000313" key="2">
    <source>
        <dbReference type="Proteomes" id="UP000233649"/>
    </source>
</evidence>
<gene>
    <name evidence="1" type="ORF">CVH13_01820</name>
</gene>
<feature type="non-terminal residue" evidence="1">
    <location>
        <position position="1"/>
    </location>
</feature>
<proteinExistence type="predicted"/>
<accession>A0A2J1DR49</accession>
<name>A0A2J1DR49_9CHLR</name>
<organism evidence="1 2">
    <name type="scientific">Dehalococcoides mccartyi</name>
    <dbReference type="NCBI Taxonomy" id="61435"/>
    <lineage>
        <taxon>Bacteria</taxon>
        <taxon>Bacillati</taxon>
        <taxon>Chloroflexota</taxon>
        <taxon>Dehalococcoidia</taxon>
        <taxon>Dehalococcoidales</taxon>
        <taxon>Dehalococcoidaceae</taxon>
        <taxon>Dehalococcoides</taxon>
    </lineage>
</organism>
<comment type="caution">
    <text evidence="1">The sequence shown here is derived from an EMBL/GenBank/DDBJ whole genome shotgun (WGS) entry which is preliminary data.</text>
</comment>
<sequence length="81" mass="8840">LKHSLTGLVPTYPVSNRNHITFIKHSLLPECPLFISAVTKLSETGGLSLKISPAADSMPATKTVHDYITTASAFKLTFRQE</sequence>
<protein>
    <submittedName>
        <fullName evidence="1">Uncharacterized protein</fullName>
    </submittedName>
</protein>
<reference evidence="1 2" key="1">
    <citation type="journal article" date="2017" name="FEMS Microbiol. Ecol.">
        <title>Reconstructed genomes of novel Dehalococcoides mccartyi strains from 1,2,3,4-tetrachlorodibenzo-p-dioxin-dechlorinating enrichment cultures reveal divergent reductive dehalogenase gene profiles.</title>
        <authorList>
            <person name="Dam H.T."/>
            <person name="Vollmers J."/>
            <person name="Kaster A.K."/>
            <person name="Haggblom M.M."/>
        </authorList>
    </citation>
    <scope>NUCLEOTIDE SEQUENCE [LARGE SCALE GENOMIC DNA]</scope>
    <source>
        <strain evidence="1 2">H1-3-2.001</strain>
    </source>
</reference>
<dbReference type="Proteomes" id="UP000233649">
    <property type="component" value="Unassembled WGS sequence"/>
</dbReference>
<evidence type="ECO:0000313" key="1">
    <source>
        <dbReference type="EMBL" id="PKH44600.1"/>
    </source>
</evidence>